<sequence length="101" mass="11404">MNTPRMRLDIDATREKLCQLACGHAADTLDDMIGEAVRDEISAHVFLVRLLTTELAGREERRVRVMLKNSKLPSGQTLENFDFAFQLVIERSRIDTLATGT</sequence>
<accession>A0ABS0HH44</accession>
<evidence type="ECO:0000313" key="2">
    <source>
        <dbReference type="EMBL" id="MBF9151585.1"/>
    </source>
</evidence>
<dbReference type="EMBL" id="JADQDC010000006">
    <property type="protein sequence ID" value="MBF9151585.1"/>
    <property type="molecule type" value="Genomic_DNA"/>
</dbReference>
<protein>
    <recommendedName>
        <fullName evidence="1">IstB-like ATP-binding domain-containing protein</fullName>
    </recommendedName>
</protein>
<reference evidence="2 3" key="1">
    <citation type="submission" date="2020-11" db="EMBL/GenBank/DDBJ databases">
        <title>The genome sequence of Novosphingobium sp. 1Y9A.</title>
        <authorList>
            <person name="Liu Y."/>
        </authorList>
    </citation>
    <scope>NUCLEOTIDE SEQUENCE [LARGE SCALE GENOMIC DNA]</scope>
    <source>
        <strain evidence="2 3">1Y9A</strain>
    </source>
</reference>
<feature type="domain" description="IstB-like ATP-binding" evidence="1">
    <location>
        <begin position="17"/>
        <end position="99"/>
    </location>
</feature>
<dbReference type="Pfam" id="PF01695">
    <property type="entry name" value="IstB_IS21"/>
    <property type="match status" value="1"/>
</dbReference>
<comment type="caution">
    <text evidence="2">The sequence shown here is derived from an EMBL/GenBank/DDBJ whole genome shotgun (WGS) entry which is preliminary data.</text>
</comment>
<organism evidence="2 3">
    <name type="scientific">Novosphingobium jiangmenense</name>
    <dbReference type="NCBI Taxonomy" id="2791981"/>
    <lineage>
        <taxon>Bacteria</taxon>
        <taxon>Pseudomonadati</taxon>
        <taxon>Pseudomonadota</taxon>
        <taxon>Alphaproteobacteria</taxon>
        <taxon>Sphingomonadales</taxon>
        <taxon>Sphingomonadaceae</taxon>
        <taxon>Novosphingobium</taxon>
    </lineage>
</organism>
<proteinExistence type="predicted"/>
<evidence type="ECO:0000313" key="3">
    <source>
        <dbReference type="Proteomes" id="UP000600799"/>
    </source>
</evidence>
<keyword evidence="3" id="KW-1185">Reference proteome</keyword>
<dbReference type="InterPro" id="IPR002611">
    <property type="entry name" value="IstB_ATP-bd"/>
</dbReference>
<name>A0ABS0HH44_9SPHN</name>
<dbReference type="Proteomes" id="UP000600799">
    <property type="component" value="Unassembled WGS sequence"/>
</dbReference>
<evidence type="ECO:0000259" key="1">
    <source>
        <dbReference type="Pfam" id="PF01695"/>
    </source>
</evidence>
<gene>
    <name evidence="2" type="ORF">I2488_11260</name>
</gene>